<protein>
    <recommendedName>
        <fullName evidence="3">Secreted protein</fullName>
    </recommendedName>
</protein>
<organism evidence="1 2">
    <name type="scientific">Hyphococcus lacteus</name>
    <dbReference type="NCBI Taxonomy" id="3143536"/>
    <lineage>
        <taxon>Bacteria</taxon>
        <taxon>Pseudomonadati</taxon>
        <taxon>Pseudomonadota</taxon>
        <taxon>Alphaproteobacteria</taxon>
        <taxon>Parvularculales</taxon>
        <taxon>Parvularculaceae</taxon>
        <taxon>Hyphococcus</taxon>
    </lineage>
</organism>
<gene>
    <name evidence="1" type="ORF">ABFZ84_00405</name>
</gene>
<keyword evidence="2" id="KW-1185">Reference proteome</keyword>
<evidence type="ECO:0000313" key="1">
    <source>
        <dbReference type="EMBL" id="MEX6631998.1"/>
    </source>
</evidence>
<comment type="caution">
    <text evidence="1">The sequence shown here is derived from an EMBL/GenBank/DDBJ whole genome shotgun (WGS) entry which is preliminary data.</text>
</comment>
<name>A0ABV3Z0B2_9PROT</name>
<accession>A0ABV3Z0B2</accession>
<dbReference type="RefSeq" id="WP_369311645.1">
    <property type="nucleotide sequence ID" value="NZ_JBEHZE010000001.1"/>
</dbReference>
<evidence type="ECO:0000313" key="2">
    <source>
        <dbReference type="Proteomes" id="UP001560685"/>
    </source>
</evidence>
<dbReference type="EMBL" id="JBEHZE010000001">
    <property type="protein sequence ID" value="MEX6631998.1"/>
    <property type="molecule type" value="Genomic_DNA"/>
</dbReference>
<proteinExistence type="predicted"/>
<dbReference type="Proteomes" id="UP001560685">
    <property type="component" value="Unassembled WGS sequence"/>
</dbReference>
<reference evidence="1 2" key="1">
    <citation type="submission" date="2024-05" db="EMBL/GenBank/DDBJ databases">
        <title>Three bacterial strains, DH-69, EH-24, and ECK-19 isolated from coastal sediments.</title>
        <authorList>
            <person name="Ye Y.-Q."/>
            <person name="Du Z.-J."/>
        </authorList>
    </citation>
    <scope>NUCLEOTIDE SEQUENCE [LARGE SCALE GENOMIC DNA]</scope>
    <source>
        <strain evidence="1 2">ECK-19</strain>
    </source>
</reference>
<evidence type="ECO:0008006" key="3">
    <source>
        <dbReference type="Google" id="ProtNLM"/>
    </source>
</evidence>
<sequence length="74" mass="7664">MMGNGITNIVAAAIIALAILFTGGFGGDQASSTGMSDEEFAAWYARAVGDIRNDIVVNCGCCGEGERKVTKEAF</sequence>